<dbReference type="Proteomes" id="UP000316095">
    <property type="component" value="Unassembled WGS sequence"/>
</dbReference>
<dbReference type="InterPro" id="IPR022655">
    <property type="entry name" value="DUF1553"/>
</dbReference>
<dbReference type="OrthoDB" id="127107at2"/>
<evidence type="ECO:0000259" key="4">
    <source>
        <dbReference type="Pfam" id="PF07635"/>
    </source>
</evidence>
<gene>
    <name evidence="5" type="ORF">Pan54_12820</name>
</gene>
<dbReference type="GO" id="GO:0020037">
    <property type="term" value="F:heme binding"/>
    <property type="evidence" value="ECO:0007669"/>
    <property type="project" value="InterPro"/>
</dbReference>
<evidence type="ECO:0000313" key="6">
    <source>
        <dbReference type="Proteomes" id="UP000316095"/>
    </source>
</evidence>
<keyword evidence="1" id="KW-0175">Coiled coil</keyword>
<dbReference type="Pfam" id="PF07635">
    <property type="entry name" value="PSCyt1"/>
    <property type="match status" value="1"/>
</dbReference>
<dbReference type="AlphaFoldDB" id="A0A5C5XCQ6"/>
<dbReference type="InterPro" id="IPR011429">
    <property type="entry name" value="Cyt_c_Planctomycete-type"/>
</dbReference>
<feature type="domain" description="DUF1549" evidence="2">
    <location>
        <begin position="225"/>
        <end position="438"/>
    </location>
</feature>
<dbReference type="PANTHER" id="PTHR35889:SF3">
    <property type="entry name" value="F-BOX DOMAIN-CONTAINING PROTEIN"/>
    <property type="match status" value="1"/>
</dbReference>
<feature type="coiled-coil region" evidence="1">
    <location>
        <begin position="457"/>
        <end position="484"/>
    </location>
</feature>
<feature type="domain" description="Cytochrome C Planctomycete-type" evidence="4">
    <location>
        <begin position="105"/>
        <end position="159"/>
    </location>
</feature>
<evidence type="ECO:0000313" key="5">
    <source>
        <dbReference type="EMBL" id="TWT60568.1"/>
    </source>
</evidence>
<dbReference type="InterPro" id="IPR011444">
    <property type="entry name" value="DUF1549"/>
</dbReference>
<dbReference type="PANTHER" id="PTHR35889">
    <property type="entry name" value="CYCLOINULO-OLIGOSACCHARIDE FRUCTANOTRANSFERASE-RELATED"/>
    <property type="match status" value="1"/>
</dbReference>
<dbReference type="SUPFAM" id="SSF46626">
    <property type="entry name" value="Cytochrome c"/>
    <property type="match status" value="1"/>
</dbReference>
<organism evidence="5 6">
    <name type="scientific">Rubinisphaera italica</name>
    <dbReference type="NCBI Taxonomy" id="2527969"/>
    <lineage>
        <taxon>Bacteria</taxon>
        <taxon>Pseudomonadati</taxon>
        <taxon>Planctomycetota</taxon>
        <taxon>Planctomycetia</taxon>
        <taxon>Planctomycetales</taxon>
        <taxon>Planctomycetaceae</taxon>
        <taxon>Rubinisphaera</taxon>
    </lineage>
</organism>
<sequence>MFSISQYASNYFDTYDNEFAQVLVDIIRDLCHNSILPIGCPIPPELPSSPLTLGFDAMLASSTFSIHHQEWIIWLFFISLPFAEISASEPPYFETEIRPILREHCFDCHGATAELEGGLDLRLVRFMKSGGDSGMAIVPGNPASSLLLERVHEGDMPPGESRVSPEKIAILEEWIRQGAPTLRAESEEIGPGIPITEEERNYWAYRPITRPRIPEFSTDERIRTPIDALIANAMPEGLTFSSDADRFTLIQRAYYALIGLPPTLEQINKWQQHADSNWYDQLIEELLASPHYGERWARHWLDTAGYADSDGYTVADRSREWAWRYRDYVIKSFNTDKPFDQLIIEQLAGDELAGPIVGDLTERQIELLTATGFLRMAADGTGSGDNSPEARNKTIADTLQIVGTTLLGSSVHCAQCHDHRYDPISQVDYFALRAVFEPALDWKAWKPPAARLISLSTEQDRAEAAKIEEEVKQIAAEKATKQAAFIKEVFEEELLKYEEPLQSQLRTAYETPAKDRDTEQTKLLASNPSINISAGVLYQYRPDAAEELKKFDAQIAELRAKKPVEQFIMALIEPPNHQPVTHLFHRGDFNQPKQVVVPAGLTVAAAEGERVTFPNNAPELPTTGRRLAFANWLTNPENPLAARAIVNRIWMHHFGRGIVATPGDFGKLGSEPTHPELLDWLARDFIDHGWSLKHLHTQILTSTAWRQSSFRHPSGEAIDADNQYYWRKSLQRVEAEILRDSILLASGSLNPKLYGPPVEVAEDETGQVRIDSKQPRRSLYAQIRRSQPVGMLQAFDAPVMKVNCDVRSNTTVAPQSLMMLNGEFVLEQAGLVADRTIELAAMDSQQTIQFDLSQLPSPIWSYGTGEVNEETGTVSKFVDLPHFTGSSWQGGPKAPDSVFGWVILNANGGHPGNRKLPALRRWTAPTDGQVSIAGTLQHGSENGDGVRGRVFSSGGQRGLWQVQNNSTPTNVTTFTVQAGEAIDMVVDCLENENSDSFNWPVKLTFTPVGGDAVVHDSITAFRGPADDFSELPAQIIAAWQLILARSPSPDELKMSMEFASQQLKLMTHHSAGTAPNRTPGKQVLVNICQMLMNSNEFLYIE</sequence>
<dbReference type="RefSeq" id="WP_146502670.1">
    <property type="nucleotide sequence ID" value="NZ_SJPG01000001.1"/>
</dbReference>
<accession>A0A5C5XCQ6</accession>
<comment type="caution">
    <text evidence="5">The sequence shown here is derived from an EMBL/GenBank/DDBJ whole genome shotgun (WGS) entry which is preliminary data.</text>
</comment>
<reference evidence="5 6" key="1">
    <citation type="submission" date="2019-02" db="EMBL/GenBank/DDBJ databases">
        <title>Deep-cultivation of Planctomycetes and their phenomic and genomic characterization uncovers novel biology.</title>
        <authorList>
            <person name="Wiegand S."/>
            <person name="Jogler M."/>
            <person name="Boedeker C."/>
            <person name="Pinto D."/>
            <person name="Vollmers J."/>
            <person name="Rivas-Marin E."/>
            <person name="Kohn T."/>
            <person name="Peeters S.H."/>
            <person name="Heuer A."/>
            <person name="Rast P."/>
            <person name="Oberbeckmann S."/>
            <person name="Bunk B."/>
            <person name="Jeske O."/>
            <person name="Meyerdierks A."/>
            <person name="Storesund J.E."/>
            <person name="Kallscheuer N."/>
            <person name="Luecker S."/>
            <person name="Lage O.M."/>
            <person name="Pohl T."/>
            <person name="Merkel B.J."/>
            <person name="Hornburger P."/>
            <person name="Mueller R.-W."/>
            <person name="Bruemmer F."/>
            <person name="Labrenz M."/>
            <person name="Spormann A.M."/>
            <person name="Op Den Camp H."/>
            <person name="Overmann J."/>
            <person name="Amann R."/>
            <person name="Jetten M.S.M."/>
            <person name="Mascher T."/>
            <person name="Medema M.H."/>
            <person name="Devos D.P."/>
            <person name="Kaster A.-K."/>
            <person name="Ovreas L."/>
            <person name="Rohde M."/>
            <person name="Galperin M.Y."/>
            <person name="Jogler C."/>
        </authorList>
    </citation>
    <scope>NUCLEOTIDE SEQUENCE [LARGE SCALE GENOMIC DNA]</scope>
    <source>
        <strain evidence="5 6">Pan54</strain>
    </source>
</reference>
<name>A0A5C5XCQ6_9PLAN</name>
<keyword evidence="6" id="KW-1185">Reference proteome</keyword>
<dbReference type="InterPro" id="IPR036909">
    <property type="entry name" value="Cyt_c-like_dom_sf"/>
</dbReference>
<evidence type="ECO:0000259" key="3">
    <source>
        <dbReference type="Pfam" id="PF07587"/>
    </source>
</evidence>
<dbReference type="Pfam" id="PF07587">
    <property type="entry name" value="PSD1"/>
    <property type="match status" value="1"/>
</dbReference>
<dbReference type="GO" id="GO:0009055">
    <property type="term" value="F:electron transfer activity"/>
    <property type="evidence" value="ECO:0007669"/>
    <property type="project" value="InterPro"/>
</dbReference>
<feature type="domain" description="DUF1553" evidence="3">
    <location>
        <begin position="625"/>
        <end position="842"/>
    </location>
</feature>
<protein>
    <submittedName>
        <fullName evidence="5">Planctomycete cytochrome C</fullName>
    </submittedName>
</protein>
<evidence type="ECO:0000259" key="2">
    <source>
        <dbReference type="Pfam" id="PF07583"/>
    </source>
</evidence>
<evidence type="ECO:0000256" key="1">
    <source>
        <dbReference type="SAM" id="Coils"/>
    </source>
</evidence>
<proteinExistence type="predicted"/>
<dbReference type="Pfam" id="PF07583">
    <property type="entry name" value="PSCyt2"/>
    <property type="match status" value="1"/>
</dbReference>
<dbReference type="EMBL" id="SJPG01000001">
    <property type="protein sequence ID" value="TWT60568.1"/>
    <property type="molecule type" value="Genomic_DNA"/>
</dbReference>